<comment type="caution">
    <text evidence="1">The sequence shown here is derived from an EMBL/GenBank/DDBJ whole genome shotgun (WGS) entry which is preliminary data.</text>
</comment>
<dbReference type="OrthoDB" id="9843871at2"/>
<dbReference type="EMBL" id="QQZY01000010">
    <property type="protein sequence ID" value="RDI73311.1"/>
    <property type="molecule type" value="Genomic_DNA"/>
</dbReference>
<sequence length="411" mass="43789">MPTTVDCVQIVSEETPRPEGAATTAPYRLSSGNVLWLPGQTVKLRPNPQFLSRDDELRGIEGAVPQLLDHYEPDLTLKVRAYPDLLVWLLQVVGLTGTYTAGGATTTDANKTTATGVNALNSAVVNVASTADFPASGTFIMGGVATAYTGKTATSFTGCGAHAATVGGEAINGNAPTGTNKWVFGKRGGITAKTFQALLAFVDEGVFLKGQGCGLTQLGMDAEGNIDASGQALVAARVADPNLAPAFTTQAVPHFRRGDLSLSWLTGSGTTENFSFLIANQLTPRRTLSLATPSYFPDVMEHGDDKVKLTGAIPKTVLDPDDYDALVAASTWSARARWQSPKMIGATSYPYTMWIEMPACQYTDGEPDDLANKRRFGQTLNYWAAWDEAAGYDFRITLVNGLTSAQWETLV</sequence>
<dbReference type="Proteomes" id="UP000254134">
    <property type="component" value="Unassembled WGS sequence"/>
</dbReference>
<reference evidence="2" key="2">
    <citation type="journal article" date="2019" name="MicrobiologyOpen">
        <title>High-quality draft genome sequence of Gaiella occulta isolated from a 150 meter deep mineral water borehole and comparison with the genome sequences of other deep-branching lineages of the phylum Actinobacteria.</title>
        <authorList>
            <person name="Severino R."/>
            <person name="Froufe H.J.C."/>
            <person name="Barroso C."/>
            <person name="Albuquerque L."/>
            <person name="Lobo-da-Cunha A."/>
            <person name="da Costa M.S."/>
            <person name="Egas C."/>
        </authorList>
    </citation>
    <scope>NUCLEOTIDE SEQUENCE [LARGE SCALE GENOMIC DNA]</scope>
    <source>
        <strain evidence="2">F2-233</strain>
    </source>
</reference>
<evidence type="ECO:0000313" key="2">
    <source>
        <dbReference type="Proteomes" id="UP000254134"/>
    </source>
</evidence>
<dbReference type="RefSeq" id="WP_114797303.1">
    <property type="nucleotide sequence ID" value="NZ_QQZY01000010.1"/>
</dbReference>
<accession>A0A7M2YT21</accession>
<dbReference type="AlphaFoldDB" id="A0A7M2YT21"/>
<reference evidence="1 2" key="1">
    <citation type="submission" date="2018-07" db="EMBL/GenBank/DDBJ databases">
        <title>High-quality-draft genome sequence of Gaiella occulta.</title>
        <authorList>
            <person name="Severino R."/>
            <person name="Froufe H.J.C."/>
            <person name="Rainey F.A."/>
            <person name="Barroso C."/>
            <person name="Albuquerque L."/>
            <person name="Lobo-Da-Cunha A."/>
            <person name="Da Costa M.S."/>
            <person name="Egas C."/>
        </authorList>
    </citation>
    <scope>NUCLEOTIDE SEQUENCE [LARGE SCALE GENOMIC DNA]</scope>
    <source>
        <strain evidence="1 2">F2-233</strain>
    </source>
</reference>
<gene>
    <name evidence="1" type="ORF">Gocc_2911</name>
</gene>
<proteinExistence type="predicted"/>
<name>A0A7M2YT21_9ACTN</name>
<keyword evidence="2" id="KW-1185">Reference proteome</keyword>
<protein>
    <submittedName>
        <fullName evidence="1">Uncharacterized protein</fullName>
    </submittedName>
</protein>
<evidence type="ECO:0000313" key="1">
    <source>
        <dbReference type="EMBL" id="RDI73311.1"/>
    </source>
</evidence>
<organism evidence="1 2">
    <name type="scientific">Gaiella occulta</name>
    <dbReference type="NCBI Taxonomy" id="1002870"/>
    <lineage>
        <taxon>Bacteria</taxon>
        <taxon>Bacillati</taxon>
        <taxon>Actinomycetota</taxon>
        <taxon>Thermoleophilia</taxon>
        <taxon>Gaiellales</taxon>
        <taxon>Gaiellaceae</taxon>
        <taxon>Gaiella</taxon>
    </lineage>
</organism>